<evidence type="ECO:0000256" key="2">
    <source>
        <dbReference type="ARBA" id="ARBA00012438"/>
    </source>
</evidence>
<dbReference type="Gene3D" id="3.30.565.10">
    <property type="entry name" value="Histidine kinase-like ATPase, C-terminal domain"/>
    <property type="match status" value="1"/>
</dbReference>
<dbReference type="PROSITE" id="PS50206">
    <property type="entry name" value="RHODANESE_3"/>
    <property type="match status" value="1"/>
</dbReference>
<evidence type="ECO:0000256" key="4">
    <source>
        <dbReference type="ARBA" id="ARBA00023012"/>
    </source>
</evidence>
<feature type="domain" description="Response regulatory" evidence="8">
    <location>
        <begin position="364"/>
        <end position="481"/>
    </location>
</feature>
<proteinExistence type="predicted"/>
<protein>
    <recommendedName>
        <fullName evidence="2">histidine kinase</fullName>
        <ecNumber evidence="2">2.7.13.3</ecNumber>
    </recommendedName>
</protein>
<name>A0AA42CQZ8_9HYPH</name>
<dbReference type="SUPFAM" id="SSF55874">
    <property type="entry name" value="ATPase domain of HSP90 chaperone/DNA topoisomerase II/histidine kinase"/>
    <property type="match status" value="1"/>
</dbReference>
<dbReference type="InterPro" id="IPR003661">
    <property type="entry name" value="HisK_dim/P_dom"/>
</dbReference>
<dbReference type="GO" id="GO:0005524">
    <property type="term" value="F:ATP binding"/>
    <property type="evidence" value="ECO:0007669"/>
    <property type="project" value="UniProtKB-KW"/>
</dbReference>
<dbReference type="InterPro" id="IPR036890">
    <property type="entry name" value="HATPase_C_sf"/>
</dbReference>
<keyword evidence="4" id="KW-0902">Two-component regulatory system</keyword>
<dbReference type="InterPro" id="IPR001789">
    <property type="entry name" value="Sig_transdc_resp-reg_receiver"/>
</dbReference>
<evidence type="ECO:0000256" key="5">
    <source>
        <dbReference type="PROSITE-ProRule" id="PRU00169"/>
    </source>
</evidence>
<keyword evidence="10" id="KW-0067">ATP-binding</keyword>
<dbReference type="Pfam" id="PF00072">
    <property type="entry name" value="Response_reg"/>
    <property type="match status" value="1"/>
</dbReference>
<dbReference type="InterPro" id="IPR011006">
    <property type="entry name" value="CheY-like_superfamily"/>
</dbReference>
<dbReference type="SUPFAM" id="SSF47384">
    <property type="entry name" value="Homodimeric domain of signal transducing histidine kinase"/>
    <property type="match status" value="1"/>
</dbReference>
<dbReference type="Pfam" id="PF02518">
    <property type="entry name" value="HATPase_c"/>
    <property type="match status" value="1"/>
</dbReference>
<dbReference type="CDD" id="cd17546">
    <property type="entry name" value="REC_hyHK_CKI1_RcsC-like"/>
    <property type="match status" value="1"/>
</dbReference>
<comment type="catalytic activity">
    <reaction evidence="1">
        <text>ATP + protein L-histidine = ADP + protein N-phospho-L-histidine.</text>
        <dbReference type="EC" id="2.7.13.3"/>
    </reaction>
</comment>
<evidence type="ECO:0000313" key="10">
    <source>
        <dbReference type="EMBL" id="MCW6511930.1"/>
    </source>
</evidence>
<accession>A0AA42CQZ8</accession>
<evidence type="ECO:0000259" key="9">
    <source>
        <dbReference type="PROSITE" id="PS50206"/>
    </source>
</evidence>
<dbReference type="Pfam" id="PF00512">
    <property type="entry name" value="HisKA"/>
    <property type="match status" value="1"/>
</dbReference>
<dbReference type="InterPro" id="IPR003594">
    <property type="entry name" value="HATPase_dom"/>
</dbReference>
<evidence type="ECO:0000259" key="7">
    <source>
        <dbReference type="PROSITE" id="PS50109"/>
    </source>
</evidence>
<organism evidence="10 11">
    <name type="scientific">Lichenifustis flavocetrariae</name>
    <dbReference type="NCBI Taxonomy" id="2949735"/>
    <lineage>
        <taxon>Bacteria</taxon>
        <taxon>Pseudomonadati</taxon>
        <taxon>Pseudomonadota</taxon>
        <taxon>Alphaproteobacteria</taxon>
        <taxon>Hyphomicrobiales</taxon>
        <taxon>Lichenihabitantaceae</taxon>
        <taxon>Lichenifustis</taxon>
    </lineage>
</organism>
<sequence>MPYAAKKSPQNGIDLPLVRPVPILSVNDDREDQSANAARHRFGTCISSKNDGGYDSQSAGQTLDLLRLQLAQQEQQLRYQEQALRRADDEVMRLSRELVQTREQAEASSQAKSRFLSSMSHELRTPLHGILGYAQLLHLEGDLNSVQDARIDAMLAAGKHLLQMINKVLDLSQIAGADTTLAQKDFDLHILASNCLDVVKPACMAKGLKISLSIAPEVPRRMIADPTRLQQILLNLLGNAVKFTALGSVELRLRTLISAGSASSQILRIEVADTGAGIPIEDCRRLFMEFTRLEAAIVDKVEGSGLGLALSVHLANAMGGKLDHEDNAGGGSVFWLELPLAFEQTVSANNVEAEELALPDCPLRVLVVDDIGMNREIASAYLCSVGHKVVCADGGIKAVMAAHMDDFDVVLMDVRMPDVDGLEATRRIRAIEGRRGQVPIVALTALALIEQIKEFETAGMNGHLVKPYAPEALIAVAEQAAKAGRSRGRALK</sequence>
<dbReference type="PROSITE" id="PS50109">
    <property type="entry name" value="HIS_KIN"/>
    <property type="match status" value="1"/>
</dbReference>
<feature type="domain" description="Rhodanese" evidence="9">
    <location>
        <begin position="354"/>
        <end position="408"/>
    </location>
</feature>
<dbReference type="Proteomes" id="UP001165667">
    <property type="component" value="Unassembled WGS sequence"/>
</dbReference>
<dbReference type="Gene3D" id="1.10.287.130">
    <property type="match status" value="1"/>
</dbReference>
<dbReference type="AlphaFoldDB" id="A0AA42CQZ8"/>
<gene>
    <name evidence="10" type="ORF">M8523_28665</name>
</gene>
<feature type="domain" description="Histidine kinase" evidence="7">
    <location>
        <begin position="118"/>
        <end position="342"/>
    </location>
</feature>
<feature type="modified residue" description="4-aspartylphosphate" evidence="5">
    <location>
        <position position="413"/>
    </location>
</feature>
<dbReference type="CDD" id="cd00082">
    <property type="entry name" value="HisKA"/>
    <property type="match status" value="1"/>
</dbReference>
<reference evidence="10" key="1">
    <citation type="submission" date="2022-05" db="EMBL/GenBank/DDBJ databases">
        <authorList>
            <person name="Pankratov T."/>
        </authorList>
    </citation>
    <scope>NUCLEOTIDE SEQUENCE</scope>
    <source>
        <strain evidence="10">BP6-180914</strain>
    </source>
</reference>
<feature type="coiled-coil region" evidence="6">
    <location>
        <begin position="63"/>
        <end position="104"/>
    </location>
</feature>
<dbReference type="SMART" id="SM00387">
    <property type="entry name" value="HATPase_c"/>
    <property type="match status" value="1"/>
</dbReference>
<evidence type="ECO:0000256" key="6">
    <source>
        <dbReference type="SAM" id="Coils"/>
    </source>
</evidence>
<keyword evidence="10" id="KW-0547">Nucleotide-binding</keyword>
<dbReference type="InterPro" id="IPR004358">
    <property type="entry name" value="Sig_transdc_His_kin-like_C"/>
</dbReference>
<dbReference type="PANTHER" id="PTHR45339:SF1">
    <property type="entry name" value="HYBRID SIGNAL TRANSDUCTION HISTIDINE KINASE J"/>
    <property type="match status" value="1"/>
</dbReference>
<keyword evidence="3 5" id="KW-0597">Phosphoprotein</keyword>
<comment type="caution">
    <text evidence="10">The sequence shown here is derived from an EMBL/GenBank/DDBJ whole genome shotgun (WGS) entry which is preliminary data.</text>
</comment>
<dbReference type="EC" id="2.7.13.3" evidence="2"/>
<evidence type="ECO:0000256" key="3">
    <source>
        <dbReference type="ARBA" id="ARBA00022553"/>
    </source>
</evidence>
<dbReference type="InterPro" id="IPR005467">
    <property type="entry name" value="His_kinase_dom"/>
</dbReference>
<evidence type="ECO:0000313" key="11">
    <source>
        <dbReference type="Proteomes" id="UP001165667"/>
    </source>
</evidence>
<dbReference type="RefSeq" id="WP_282588308.1">
    <property type="nucleotide sequence ID" value="NZ_JAMOIM010000036.1"/>
</dbReference>
<dbReference type="PANTHER" id="PTHR45339">
    <property type="entry name" value="HYBRID SIGNAL TRANSDUCTION HISTIDINE KINASE J"/>
    <property type="match status" value="1"/>
</dbReference>
<keyword evidence="11" id="KW-1185">Reference proteome</keyword>
<dbReference type="SUPFAM" id="SSF52172">
    <property type="entry name" value="CheY-like"/>
    <property type="match status" value="1"/>
</dbReference>
<dbReference type="InterPro" id="IPR036097">
    <property type="entry name" value="HisK_dim/P_sf"/>
</dbReference>
<dbReference type="InterPro" id="IPR001763">
    <property type="entry name" value="Rhodanese-like_dom"/>
</dbReference>
<evidence type="ECO:0000256" key="1">
    <source>
        <dbReference type="ARBA" id="ARBA00000085"/>
    </source>
</evidence>
<keyword evidence="6" id="KW-0175">Coiled coil</keyword>
<dbReference type="SMART" id="SM00448">
    <property type="entry name" value="REC"/>
    <property type="match status" value="1"/>
</dbReference>
<dbReference type="SMART" id="SM00388">
    <property type="entry name" value="HisKA"/>
    <property type="match status" value="1"/>
</dbReference>
<dbReference type="PROSITE" id="PS50110">
    <property type="entry name" value="RESPONSE_REGULATORY"/>
    <property type="match status" value="1"/>
</dbReference>
<evidence type="ECO:0000259" key="8">
    <source>
        <dbReference type="PROSITE" id="PS50110"/>
    </source>
</evidence>
<dbReference type="EMBL" id="JAMOIM010000036">
    <property type="protein sequence ID" value="MCW6511930.1"/>
    <property type="molecule type" value="Genomic_DNA"/>
</dbReference>
<dbReference type="GO" id="GO:0000155">
    <property type="term" value="F:phosphorelay sensor kinase activity"/>
    <property type="evidence" value="ECO:0007669"/>
    <property type="project" value="InterPro"/>
</dbReference>
<dbReference type="PRINTS" id="PR00344">
    <property type="entry name" value="BCTRLSENSOR"/>
</dbReference>
<dbReference type="Gene3D" id="3.40.50.2300">
    <property type="match status" value="1"/>
</dbReference>